<dbReference type="InterPro" id="IPR012338">
    <property type="entry name" value="Beta-lactam/transpept-like"/>
</dbReference>
<accession>A0A0W0Z701</accession>
<feature type="chain" id="PRO_5006918328" evidence="1">
    <location>
        <begin position="24"/>
        <end position="390"/>
    </location>
</feature>
<reference evidence="3 4" key="1">
    <citation type="submission" date="2015-11" db="EMBL/GenBank/DDBJ databases">
        <title>Genomic analysis of 38 Legionella species identifies large and diverse effector repertoires.</title>
        <authorList>
            <person name="Burstein D."/>
            <person name="Amaro F."/>
            <person name="Zusman T."/>
            <person name="Lifshitz Z."/>
            <person name="Cohen O."/>
            <person name="Gilbert J.A."/>
            <person name="Pupko T."/>
            <person name="Shuman H.A."/>
            <person name="Segal G."/>
        </authorList>
    </citation>
    <scope>NUCLEOTIDE SEQUENCE [LARGE SCALE GENOMIC DNA]</scope>
    <source>
        <strain evidence="3 4">Mt.St.Helens-9</strain>
    </source>
</reference>
<proteinExistence type="predicted"/>
<dbReference type="Gene3D" id="3.40.710.10">
    <property type="entry name" value="DD-peptidase/beta-lactamase superfamily"/>
    <property type="match status" value="1"/>
</dbReference>
<dbReference type="AlphaFoldDB" id="A0A0W0Z701"/>
<keyword evidence="3" id="KW-0645">Protease</keyword>
<dbReference type="PATRIC" id="fig|452.5.peg.1481"/>
<organism evidence="3 4">
    <name type="scientific">Legionella spiritensis</name>
    <dbReference type="NCBI Taxonomy" id="452"/>
    <lineage>
        <taxon>Bacteria</taxon>
        <taxon>Pseudomonadati</taxon>
        <taxon>Pseudomonadota</taxon>
        <taxon>Gammaproteobacteria</taxon>
        <taxon>Legionellales</taxon>
        <taxon>Legionellaceae</taxon>
        <taxon>Legionella</taxon>
    </lineage>
</organism>
<dbReference type="Proteomes" id="UP000054877">
    <property type="component" value="Unassembled WGS sequence"/>
</dbReference>
<dbReference type="SUPFAM" id="SSF56601">
    <property type="entry name" value="beta-lactamase/transpeptidase-like"/>
    <property type="match status" value="1"/>
</dbReference>
<dbReference type="InterPro" id="IPR050491">
    <property type="entry name" value="AmpC-like"/>
</dbReference>
<gene>
    <name evidence="3" type="ORF">Lspi_1341</name>
</gene>
<evidence type="ECO:0000259" key="2">
    <source>
        <dbReference type="Pfam" id="PF00144"/>
    </source>
</evidence>
<dbReference type="STRING" id="452.Lspi_1341"/>
<evidence type="ECO:0000256" key="1">
    <source>
        <dbReference type="SAM" id="SignalP"/>
    </source>
</evidence>
<name>A0A0W0Z701_LEGSP</name>
<dbReference type="RefSeq" id="WP_058483254.1">
    <property type="nucleotide sequence ID" value="NZ_CAAAII010000014.1"/>
</dbReference>
<dbReference type="PANTHER" id="PTHR46825:SF7">
    <property type="entry name" value="D-ALANYL-D-ALANINE CARBOXYPEPTIDASE"/>
    <property type="match status" value="1"/>
</dbReference>
<dbReference type="EMBL" id="LNYX01000013">
    <property type="protein sequence ID" value="KTD64534.1"/>
    <property type="molecule type" value="Genomic_DNA"/>
</dbReference>
<keyword evidence="3" id="KW-0378">Hydrolase</keyword>
<dbReference type="InterPro" id="IPR001466">
    <property type="entry name" value="Beta-lactam-related"/>
</dbReference>
<dbReference type="PANTHER" id="PTHR46825">
    <property type="entry name" value="D-ALANYL-D-ALANINE-CARBOXYPEPTIDASE/ENDOPEPTIDASE AMPH"/>
    <property type="match status" value="1"/>
</dbReference>
<keyword evidence="3" id="KW-0121">Carboxypeptidase</keyword>
<evidence type="ECO:0000313" key="4">
    <source>
        <dbReference type="Proteomes" id="UP000054877"/>
    </source>
</evidence>
<keyword evidence="1" id="KW-0732">Signal</keyword>
<feature type="domain" description="Beta-lactamase-related" evidence="2">
    <location>
        <begin position="35"/>
        <end position="367"/>
    </location>
</feature>
<comment type="caution">
    <text evidence="3">The sequence shown here is derived from an EMBL/GenBank/DDBJ whole genome shotgun (WGS) entry which is preliminary data.</text>
</comment>
<dbReference type="GO" id="GO:0009002">
    <property type="term" value="F:serine-type D-Ala-D-Ala carboxypeptidase activity"/>
    <property type="evidence" value="ECO:0007669"/>
    <property type="project" value="UniProtKB-EC"/>
</dbReference>
<protein>
    <submittedName>
        <fullName evidence="3">D-alanyl-D-alanine carboxypeptidase</fullName>
        <ecNumber evidence="3">3.4.16.4</ecNumber>
    </submittedName>
</protein>
<keyword evidence="4" id="KW-1185">Reference proteome</keyword>
<dbReference type="OrthoDB" id="5638366at2"/>
<feature type="signal peptide" evidence="1">
    <location>
        <begin position="1"/>
        <end position="23"/>
    </location>
</feature>
<dbReference type="EC" id="3.4.16.4" evidence="3"/>
<evidence type="ECO:0000313" key="3">
    <source>
        <dbReference type="EMBL" id="KTD64534.1"/>
    </source>
</evidence>
<dbReference type="Pfam" id="PF00144">
    <property type="entry name" value="Beta-lactamase"/>
    <property type="match status" value="1"/>
</dbReference>
<sequence length="390" mass="43458">MRNKIVFFSFITLFLFYTSACTAISPVKNGEFQHLIDEFRIANHIGAITLAVSFPGETAPRLFNSGETETGNGIPANIGSLVQIGSLTKSFIAAMILKQEERGALSLNDKLGTWLPEYPDWADVSIRQLLNHTSGIYNYTDSEEFRHFLLANPDTYLKPDTLIHYAAQNSPYFAPGAGWHYSNTGYVLLGKILEKITRKPLDILLNDTLHDNLRVPLNNTFFVPHLCSKEIRQRIIHGYYFFSPDQPLDITDYSLSWMNSAGGLVSNTYDLTNWIRALFSGKILQPQSFARLTELVSIQSGQPLPQVNGVDTTGYGLGIQACKTTFANLDTIWWHSGGTAGYKTLMMWLPNQKIAIAVSFNQVMSGQEAVPLSPDTVLPSAILRLISEHT</sequence>